<dbReference type="PANTHER" id="PTHR34539:SF15">
    <property type="match status" value="1"/>
</dbReference>
<accession>A0A9W7J796</accession>
<dbReference type="EMBL" id="BSYR01000045">
    <property type="protein sequence ID" value="GMJ06599.1"/>
    <property type="molecule type" value="Genomic_DNA"/>
</dbReference>
<evidence type="ECO:0000313" key="2">
    <source>
        <dbReference type="EMBL" id="GMJ06599.1"/>
    </source>
</evidence>
<evidence type="ECO:0000313" key="3">
    <source>
        <dbReference type="Proteomes" id="UP001165190"/>
    </source>
</evidence>
<dbReference type="AlphaFoldDB" id="A0A9W7J796"/>
<dbReference type="PANTHER" id="PTHR34539">
    <property type="entry name" value="T6J4.11 PROTEIN"/>
    <property type="match status" value="1"/>
</dbReference>
<comment type="caution">
    <text evidence="2">The sequence shown here is derived from an EMBL/GenBank/DDBJ whole genome shotgun (WGS) entry which is preliminary data.</text>
</comment>
<feature type="region of interest" description="Disordered" evidence="1">
    <location>
        <begin position="1"/>
        <end position="70"/>
    </location>
</feature>
<dbReference type="Proteomes" id="UP001165190">
    <property type="component" value="Unassembled WGS sequence"/>
</dbReference>
<dbReference type="OrthoDB" id="1717367at2759"/>
<proteinExistence type="predicted"/>
<reference evidence="2" key="1">
    <citation type="submission" date="2023-05" db="EMBL/GenBank/DDBJ databases">
        <title>Genome and transcriptome analyses reveal genes involved in the formation of fine ridges on petal epidermal cells in Hibiscus trionum.</title>
        <authorList>
            <person name="Koshimizu S."/>
            <person name="Masuda S."/>
            <person name="Ishii T."/>
            <person name="Shirasu K."/>
            <person name="Hoshino A."/>
            <person name="Arita M."/>
        </authorList>
    </citation>
    <scope>NUCLEOTIDE SEQUENCE</scope>
    <source>
        <strain evidence="2">Hamamatsu line</strain>
    </source>
</reference>
<feature type="compositionally biased region" description="Polar residues" evidence="1">
    <location>
        <begin position="36"/>
        <end position="45"/>
    </location>
</feature>
<name>A0A9W7J796_HIBTR</name>
<protein>
    <submittedName>
        <fullName evidence="2">Uncharacterized protein</fullName>
    </submittedName>
</protein>
<sequence length="223" mass="23846">MAIEDNQSNKRARVEYEDFELEANSVPNSKLPRVDSGNTGSSSPDVTHVEPDPDDGDIQSPEVKRIPEELLSILDDSDPVNEPDPEIHGLDLVIKSFEEEIMVPSPAPVPVTKSGSGESLPELGFLLEASDFSFVEEELTFANVGAEEGGGLGAVGFAETMGYEFPMPSYESFEFGVGGDSDINSSNNNSHSNSGDFVALGGLFDTAADISELTWRPESLSAL</sequence>
<keyword evidence="3" id="KW-1185">Reference proteome</keyword>
<gene>
    <name evidence="2" type="ORF">HRI_004329100</name>
</gene>
<evidence type="ECO:0000256" key="1">
    <source>
        <dbReference type="SAM" id="MobiDB-lite"/>
    </source>
</evidence>
<organism evidence="2 3">
    <name type="scientific">Hibiscus trionum</name>
    <name type="common">Flower of an hour</name>
    <dbReference type="NCBI Taxonomy" id="183268"/>
    <lineage>
        <taxon>Eukaryota</taxon>
        <taxon>Viridiplantae</taxon>
        <taxon>Streptophyta</taxon>
        <taxon>Embryophyta</taxon>
        <taxon>Tracheophyta</taxon>
        <taxon>Spermatophyta</taxon>
        <taxon>Magnoliopsida</taxon>
        <taxon>eudicotyledons</taxon>
        <taxon>Gunneridae</taxon>
        <taxon>Pentapetalae</taxon>
        <taxon>rosids</taxon>
        <taxon>malvids</taxon>
        <taxon>Malvales</taxon>
        <taxon>Malvaceae</taxon>
        <taxon>Malvoideae</taxon>
        <taxon>Hibiscus</taxon>
    </lineage>
</organism>